<keyword evidence="2" id="KW-1185">Reference proteome</keyword>
<reference evidence="1 2" key="1">
    <citation type="submission" date="2021-06" db="EMBL/GenBank/DDBJ databases">
        <title>Genome sequence of Babesia caballi.</title>
        <authorList>
            <person name="Yamagishi J."/>
            <person name="Kidaka T."/>
            <person name="Ochi A."/>
        </authorList>
    </citation>
    <scope>NUCLEOTIDE SEQUENCE [LARGE SCALE GENOMIC DNA]</scope>
    <source>
        <strain evidence="1">USDA-D6B2</strain>
    </source>
</reference>
<evidence type="ECO:0000313" key="1">
    <source>
        <dbReference type="EMBL" id="GIX66029.1"/>
    </source>
</evidence>
<dbReference type="GeneID" id="94197510"/>
<protein>
    <recommendedName>
        <fullName evidence="3">Secreted protein</fullName>
    </recommendedName>
</protein>
<evidence type="ECO:0000313" key="2">
    <source>
        <dbReference type="Proteomes" id="UP001497744"/>
    </source>
</evidence>
<organism evidence="1 2">
    <name type="scientific">Babesia caballi</name>
    <dbReference type="NCBI Taxonomy" id="5871"/>
    <lineage>
        <taxon>Eukaryota</taxon>
        <taxon>Sar</taxon>
        <taxon>Alveolata</taxon>
        <taxon>Apicomplexa</taxon>
        <taxon>Aconoidasida</taxon>
        <taxon>Piroplasmida</taxon>
        <taxon>Babesiidae</taxon>
        <taxon>Babesia</taxon>
    </lineage>
</organism>
<dbReference type="Proteomes" id="UP001497744">
    <property type="component" value="Unassembled WGS sequence"/>
</dbReference>
<accession>A0AAV4M5C6</accession>
<gene>
    <name evidence="1" type="ORF">BcabD6B2_54650</name>
</gene>
<dbReference type="AlphaFoldDB" id="A0AAV4M5C6"/>
<dbReference type="EMBL" id="BPLF01000006">
    <property type="protein sequence ID" value="GIX66029.1"/>
    <property type="molecule type" value="Genomic_DNA"/>
</dbReference>
<sequence>MVVLVALMNTALQTWSPRLAFTPKGFKLITTVWLSVPPVPISKPRLWHSAARRRALLTTLCAYTFHSGDSTYGEVTTGDTLCTTSQTSYIYTPKHTTHRLQLHCERRNVVVVRAALHRREHRRVDLVADRRRHLLVVEDEPSARTLQGLVRRRRHHVAVLKGRRVDAAGNQPQDVGDVRHQVRAHAVGDLAAALVVPVPAVARRADDDQARAVGLGQHLDVVVVQQAGLLVHVVQQRREQDGRGGDLPLAHVEAVRQVPARGQAQTHDLVVRLEQAHVHLHVGRRPGERLHVDAPLLLAEVEGLQRALHAQRLHLVNHLAAAVVPAAGVPLGVLVGEHGTEGLHGSNAREVLQQQ</sequence>
<comment type="caution">
    <text evidence="1">The sequence shown here is derived from an EMBL/GenBank/DDBJ whole genome shotgun (WGS) entry which is preliminary data.</text>
</comment>
<proteinExistence type="predicted"/>
<evidence type="ECO:0008006" key="3">
    <source>
        <dbReference type="Google" id="ProtNLM"/>
    </source>
</evidence>
<dbReference type="RefSeq" id="XP_067718098.1">
    <property type="nucleotide sequence ID" value="XM_067861997.1"/>
</dbReference>
<name>A0AAV4M5C6_BABCB</name>